<dbReference type="PRINTS" id="PR00625">
    <property type="entry name" value="JDOMAIN"/>
</dbReference>
<dbReference type="Pfam" id="PF01556">
    <property type="entry name" value="DnaJ_C"/>
    <property type="match status" value="1"/>
</dbReference>
<dbReference type="InterPro" id="IPR002939">
    <property type="entry name" value="DnaJ_C"/>
</dbReference>
<dbReference type="GO" id="GO:0051082">
    <property type="term" value="F:unfolded protein binding"/>
    <property type="evidence" value="ECO:0007669"/>
    <property type="project" value="InterPro"/>
</dbReference>
<dbReference type="Pfam" id="PF00226">
    <property type="entry name" value="DnaJ"/>
    <property type="match status" value="1"/>
</dbReference>
<dbReference type="GO" id="GO:0042026">
    <property type="term" value="P:protein refolding"/>
    <property type="evidence" value="ECO:0007669"/>
    <property type="project" value="TreeGrafter"/>
</dbReference>
<dbReference type="GO" id="GO:0005737">
    <property type="term" value="C:cytoplasm"/>
    <property type="evidence" value="ECO:0007669"/>
    <property type="project" value="TreeGrafter"/>
</dbReference>
<name>A0A381ZKJ8_9ZZZZ</name>
<feature type="domain" description="J" evidence="2">
    <location>
        <begin position="2"/>
        <end position="63"/>
    </location>
</feature>
<dbReference type="InterPro" id="IPR018253">
    <property type="entry name" value="DnaJ_domain_CS"/>
</dbReference>
<dbReference type="SUPFAM" id="SSF46565">
    <property type="entry name" value="Chaperone J-domain"/>
    <property type="match status" value="1"/>
</dbReference>
<dbReference type="SUPFAM" id="SSF49493">
    <property type="entry name" value="HSP40/DnaJ peptide-binding domain"/>
    <property type="match status" value="2"/>
</dbReference>
<dbReference type="PROSITE" id="PS00636">
    <property type="entry name" value="DNAJ_1"/>
    <property type="match status" value="1"/>
</dbReference>
<evidence type="ECO:0000313" key="3">
    <source>
        <dbReference type="EMBL" id="SVA89247.1"/>
    </source>
</evidence>
<dbReference type="PANTHER" id="PTHR43096:SF48">
    <property type="entry name" value="CHAPERONE PROTEIN DNAJ"/>
    <property type="match status" value="1"/>
</dbReference>
<dbReference type="SMART" id="SM00271">
    <property type="entry name" value="DnaJ"/>
    <property type="match status" value="1"/>
</dbReference>
<evidence type="ECO:0000256" key="1">
    <source>
        <dbReference type="ARBA" id="ARBA00023186"/>
    </source>
</evidence>
<dbReference type="EMBL" id="UINC01021524">
    <property type="protein sequence ID" value="SVA89247.1"/>
    <property type="molecule type" value="Genomic_DNA"/>
</dbReference>
<accession>A0A381ZKJ8</accession>
<dbReference type="InterPro" id="IPR008971">
    <property type="entry name" value="HSP40/DnaJ_pept-bd"/>
</dbReference>
<reference evidence="3" key="1">
    <citation type="submission" date="2018-05" db="EMBL/GenBank/DDBJ databases">
        <authorList>
            <person name="Lanie J.A."/>
            <person name="Ng W.-L."/>
            <person name="Kazmierczak K.M."/>
            <person name="Andrzejewski T.M."/>
            <person name="Davidsen T.M."/>
            <person name="Wayne K.J."/>
            <person name="Tettelin H."/>
            <person name="Glass J.I."/>
            <person name="Rusch D."/>
            <person name="Podicherti R."/>
            <person name="Tsui H.-C.T."/>
            <person name="Winkler M.E."/>
        </authorList>
    </citation>
    <scope>NUCLEOTIDE SEQUENCE</scope>
</reference>
<dbReference type="PANTHER" id="PTHR43096">
    <property type="entry name" value="DNAJ HOMOLOG 1, MITOCHONDRIAL-RELATED"/>
    <property type="match status" value="1"/>
</dbReference>
<protein>
    <recommendedName>
        <fullName evidence="2">J domain-containing protein</fullName>
    </recommendedName>
</protein>
<dbReference type="InterPro" id="IPR001623">
    <property type="entry name" value="DnaJ_domain"/>
</dbReference>
<gene>
    <name evidence="3" type="ORF">METZ01_LOCUS142101</name>
</gene>
<sequence length="278" mass="31186">MDYYSTLGITKGASSTDIKNAYKKLAMQFHPDRGGDETKFKEISEAYDTLKDPQKRSLYDSPPQNNFNFHHPFNGGQHPFEDIFGQMFGQGGNPFSQRRQPQVKNSDIQLIIDLDLTEIFTGKKLRITYNLSRGGEQTHEIDIPIGIQHGQTIKYHGLGDDAIHHLPRGDLFAKIRVHDGPNWVRQGLDLHTTVTIDIFDLLLGTEVNITTPEGKNLSVKVPKGSQPSVVFSIHGYGIPDIKNGRRGIVFVKLNTTIPNITDDTVIGKLQQIKDKIDN</sequence>
<evidence type="ECO:0000259" key="2">
    <source>
        <dbReference type="PROSITE" id="PS50076"/>
    </source>
</evidence>
<dbReference type="PROSITE" id="PS50076">
    <property type="entry name" value="DNAJ_2"/>
    <property type="match status" value="1"/>
</dbReference>
<proteinExistence type="predicted"/>
<dbReference type="Gene3D" id="2.60.260.20">
    <property type="entry name" value="Urease metallochaperone UreE, N-terminal domain"/>
    <property type="match status" value="2"/>
</dbReference>
<organism evidence="3">
    <name type="scientific">marine metagenome</name>
    <dbReference type="NCBI Taxonomy" id="408172"/>
    <lineage>
        <taxon>unclassified sequences</taxon>
        <taxon>metagenomes</taxon>
        <taxon>ecological metagenomes</taxon>
    </lineage>
</organism>
<dbReference type="CDD" id="cd06257">
    <property type="entry name" value="DnaJ"/>
    <property type="match status" value="1"/>
</dbReference>
<dbReference type="AlphaFoldDB" id="A0A381ZKJ8"/>
<keyword evidence="1" id="KW-0143">Chaperone</keyword>
<dbReference type="CDD" id="cd10747">
    <property type="entry name" value="DnaJ_C"/>
    <property type="match status" value="1"/>
</dbReference>
<dbReference type="Gene3D" id="1.10.287.110">
    <property type="entry name" value="DnaJ domain"/>
    <property type="match status" value="1"/>
</dbReference>
<dbReference type="InterPro" id="IPR036869">
    <property type="entry name" value="J_dom_sf"/>
</dbReference>